<dbReference type="GO" id="GO:0071013">
    <property type="term" value="C:catalytic step 2 spliceosome"/>
    <property type="evidence" value="ECO:0007669"/>
    <property type="project" value="TreeGrafter"/>
</dbReference>
<reference evidence="8" key="1">
    <citation type="submission" date="2020-05" db="EMBL/GenBank/DDBJ databases">
        <title>Phylogenomic resolution of chytrid fungi.</title>
        <authorList>
            <person name="Stajich J.E."/>
            <person name="Amses K."/>
            <person name="Simmons R."/>
            <person name="Seto K."/>
            <person name="Myers J."/>
            <person name="Bonds A."/>
            <person name="Quandt C.A."/>
            <person name="Barry K."/>
            <person name="Liu P."/>
            <person name="Grigoriev I."/>
            <person name="Longcore J.E."/>
            <person name="James T.Y."/>
        </authorList>
    </citation>
    <scope>NUCLEOTIDE SEQUENCE</scope>
    <source>
        <strain evidence="8">JEL0476</strain>
    </source>
</reference>
<evidence type="ECO:0000256" key="2">
    <source>
        <dbReference type="ARBA" id="ARBA00010788"/>
    </source>
</evidence>
<dbReference type="GO" id="GO:0006397">
    <property type="term" value="P:mRNA processing"/>
    <property type="evidence" value="ECO:0007669"/>
    <property type="project" value="UniProtKB-KW"/>
</dbReference>
<evidence type="ECO:0000313" key="8">
    <source>
        <dbReference type="EMBL" id="KAJ3201132.1"/>
    </source>
</evidence>
<accession>A0AAD5TTH9</accession>
<evidence type="ECO:0000256" key="4">
    <source>
        <dbReference type="ARBA" id="ARBA00022728"/>
    </source>
</evidence>
<proteinExistence type="inferred from homology"/>
<dbReference type="AlphaFoldDB" id="A0AAD5TTH9"/>
<evidence type="ECO:0000256" key="3">
    <source>
        <dbReference type="ARBA" id="ARBA00022664"/>
    </source>
</evidence>
<evidence type="ECO:0000256" key="1">
    <source>
        <dbReference type="ARBA" id="ARBA00004123"/>
    </source>
</evidence>
<dbReference type="EMBL" id="JADGJW010001777">
    <property type="protein sequence ID" value="KAJ3201132.1"/>
    <property type="molecule type" value="Genomic_DNA"/>
</dbReference>
<dbReference type="PANTHER" id="PTHR13296">
    <property type="entry name" value="BCAS2 PROTEIN"/>
    <property type="match status" value="1"/>
</dbReference>
<keyword evidence="6" id="KW-0539">Nucleus</keyword>
<keyword evidence="3" id="KW-0507">mRNA processing</keyword>
<protein>
    <submittedName>
        <fullName evidence="8">Uncharacterized protein</fullName>
    </submittedName>
</protein>
<dbReference type="Proteomes" id="UP001211065">
    <property type="component" value="Unassembled WGS sequence"/>
</dbReference>
<gene>
    <name evidence="8" type="ORF">HK099_002355</name>
</gene>
<dbReference type="GO" id="GO:0008380">
    <property type="term" value="P:RNA splicing"/>
    <property type="evidence" value="ECO:0007669"/>
    <property type="project" value="UniProtKB-KW"/>
</dbReference>
<dbReference type="Pfam" id="PF05700">
    <property type="entry name" value="BCAS2"/>
    <property type="match status" value="1"/>
</dbReference>
<keyword evidence="4" id="KW-0747">Spliceosome</keyword>
<feature type="coiled-coil region" evidence="7">
    <location>
        <begin position="125"/>
        <end position="191"/>
    </location>
</feature>
<organism evidence="8 9">
    <name type="scientific">Clydaea vesicula</name>
    <dbReference type="NCBI Taxonomy" id="447962"/>
    <lineage>
        <taxon>Eukaryota</taxon>
        <taxon>Fungi</taxon>
        <taxon>Fungi incertae sedis</taxon>
        <taxon>Chytridiomycota</taxon>
        <taxon>Chytridiomycota incertae sedis</taxon>
        <taxon>Chytridiomycetes</taxon>
        <taxon>Lobulomycetales</taxon>
        <taxon>Lobulomycetaceae</taxon>
        <taxon>Clydaea</taxon>
    </lineage>
</organism>
<name>A0AAD5TTH9_9FUNG</name>
<comment type="subcellular location">
    <subcellularLocation>
        <location evidence="1">Nucleus</location>
    </subcellularLocation>
</comment>
<keyword evidence="7" id="KW-0175">Coiled coil</keyword>
<dbReference type="GO" id="GO:0071011">
    <property type="term" value="C:precatalytic spliceosome"/>
    <property type="evidence" value="ECO:0007669"/>
    <property type="project" value="TreeGrafter"/>
</dbReference>
<evidence type="ECO:0000313" key="9">
    <source>
        <dbReference type="Proteomes" id="UP001211065"/>
    </source>
</evidence>
<comment type="similarity">
    <text evidence="2">Belongs to the SPF27 family.</text>
</comment>
<evidence type="ECO:0000256" key="7">
    <source>
        <dbReference type="SAM" id="Coils"/>
    </source>
</evidence>
<dbReference type="PANTHER" id="PTHR13296:SF0">
    <property type="entry name" value="PRE-MRNA-SPLICING FACTOR SPF27"/>
    <property type="match status" value="1"/>
</dbReference>
<evidence type="ECO:0000256" key="6">
    <source>
        <dbReference type="ARBA" id="ARBA00023242"/>
    </source>
</evidence>
<feature type="non-terminal residue" evidence="8">
    <location>
        <position position="1"/>
    </location>
</feature>
<evidence type="ECO:0000256" key="5">
    <source>
        <dbReference type="ARBA" id="ARBA00023187"/>
    </source>
</evidence>
<keyword evidence="9" id="KW-1185">Reference proteome</keyword>
<dbReference type="InterPro" id="IPR008409">
    <property type="entry name" value="SPF27"/>
</dbReference>
<sequence>LPYIDLEYSNDQRLAQEVDLLIEKEMKKRKLPAEPKEYEFKNNSSSSINKYLERISEGEKLDSINVSRLRLLEPSNFDVKEWSESLDNSYVQLEHQNLRMLNLEFLSKFGQNLWLIANFNLESYLKVLNSKLLEVKDEIKLLNRKRKEDQVKGGDKLYILKHKKVDLINNLNKVNIAKKKLHLEVEKLRKDLEKKK</sequence>
<comment type="caution">
    <text evidence="8">The sequence shown here is derived from an EMBL/GenBank/DDBJ whole genome shotgun (WGS) entry which is preliminary data.</text>
</comment>
<dbReference type="GO" id="GO:0000974">
    <property type="term" value="C:Prp19 complex"/>
    <property type="evidence" value="ECO:0007669"/>
    <property type="project" value="TreeGrafter"/>
</dbReference>
<keyword evidence="5" id="KW-0508">mRNA splicing</keyword>